<evidence type="ECO:0000256" key="8">
    <source>
        <dbReference type="ARBA" id="ARBA00048174"/>
    </source>
</evidence>
<evidence type="ECO:0000313" key="13">
    <source>
        <dbReference type="Proteomes" id="UP001596215"/>
    </source>
</evidence>
<comment type="cofactor">
    <cofactor evidence="1">
        <name>Mn(2+)</name>
        <dbReference type="ChEBI" id="CHEBI:29035"/>
    </cofactor>
</comment>
<comment type="catalytic activity">
    <reaction evidence="9 10">
        <text>XTP + H2O = XDP + phosphate + H(+)</text>
        <dbReference type="Rhea" id="RHEA:28406"/>
        <dbReference type="ChEBI" id="CHEBI:15377"/>
        <dbReference type="ChEBI" id="CHEBI:15378"/>
        <dbReference type="ChEBI" id="CHEBI:43474"/>
        <dbReference type="ChEBI" id="CHEBI:59884"/>
        <dbReference type="ChEBI" id="CHEBI:61314"/>
        <dbReference type="EC" id="3.6.1.73"/>
    </reaction>
</comment>
<dbReference type="InterPro" id="IPR002786">
    <property type="entry name" value="Non_canon_purine_NTPase"/>
</dbReference>
<feature type="binding site" evidence="10">
    <location>
        <begin position="68"/>
        <end position="69"/>
    </location>
    <ligand>
        <name>substrate</name>
    </ligand>
</feature>
<gene>
    <name evidence="12" type="primary">yjjX</name>
    <name evidence="12" type="ORF">ACFP73_02255</name>
</gene>
<reference evidence="13" key="1">
    <citation type="journal article" date="2019" name="Int. J. Syst. Evol. Microbiol.">
        <title>The Global Catalogue of Microorganisms (GCM) 10K type strain sequencing project: providing services to taxonomists for standard genome sequencing and annotation.</title>
        <authorList>
            <consortium name="The Broad Institute Genomics Platform"/>
            <consortium name="The Broad Institute Genome Sequencing Center for Infectious Disease"/>
            <person name="Wu L."/>
            <person name="Ma J."/>
        </authorList>
    </citation>
    <scope>NUCLEOTIDE SEQUENCE [LARGE SCALE GENOMIC DNA]</scope>
    <source>
        <strain evidence="13">CGMCC 4.1530</strain>
    </source>
</reference>
<proteinExistence type="inferred from homology"/>
<dbReference type="GO" id="GO:0016787">
    <property type="term" value="F:hydrolase activity"/>
    <property type="evidence" value="ECO:0007669"/>
    <property type="project" value="UniProtKB-KW"/>
</dbReference>
<evidence type="ECO:0000256" key="1">
    <source>
        <dbReference type="ARBA" id="ARBA00001936"/>
    </source>
</evidence>
<keyword evidence="3 10" id="KW-0547">Nucleotide-binding</keyword>
<sequence length="171" mass="18579">MYHVVVATSNPAKISAILQAFEDVFGVNQCQISAADTDSGVRAQPISDTETLTGARQRVANARNRQPDADFWVAIEAGIDGAHAFAWIVIENTSQRGESRSASFLLPPAVSEQLQHGRELGEIMAELTGIENIKHKGGALGVLTEGRLTRTSVYHQALLLALCPLQHPYYR</sequence>
<feature type="binding site" evidence="10">
    <location>
        <position position="68"/>
    </location>
    <ligand>
        <name>Mg(2+)</name>
        <dbReference type="ChEBI" id="CHEBI:18420"/>
    </ligand>
</feature>
<evidence type="ECO:0000256" key="3">
    <source>
        <dbReference type="ARBA" id="ARBA00022741"/>
    </source>
</evidence>
<evidence type="ECO:0000256" key="7">
    <source>
        <dbReference type="ARBA" id="ARBA00023211"/>
    </source>
</evidence>
<feature type="binding site" evidence="10">
    <location>
        <position position="38"/>
    </location>
    <ligand>
        <name>Mg(2+)</name>
        <dbReference type="ChEBI" id="CHEBI:18420"/>
    </ligand>
</feature>
<evidence type="ECO:0000256" key="5">
    <source>
        <dbReference type="ARBA" id="ARBA00022842"/>
    </source>
</evidence>
<evidence type="ECO:0000313" key="12">
    <source>
        <dbReference type="EMBL" id="MFC6360929.1"/>
    </source>
</evidence>
<evidence type="ECO:0000256" key="4">
    <source>
        <dbReference type="ARBA" id="ARBA00022801"/>
    </source>
</evidence>
<dbReference type="EC" id="3.6.1.73" evidence="10"/>
<keyword evidence="6 10" id="KW-0546">Nucleotide metabolism</keyword>
<name>A0ABW1VII2_9GAMM</name>
<comment type="similarity">
    <text evidence="10">Belongs to the YjjX NTPase family.</text>
</comment>
<comment type="cofactor">
    <cofactor evidence="10">
        <name>Mg(2+)</name>
        <dbReference type="ChEBI" id="CHEBI:18420"/>
    </cofactor>
    <cofactor evidence="10">
        <name>Mn(2+)</name>
        <dbReference type="ChEBI" id="CHEBI:29035"/>
    </cofactor>
    <text evidence="10">Binds 1 divalent metal cation per subunit; can use either Mg(2+) or Mn(2+).</text>
</comment>
<accession>A0ABW1VII2</accession>
<protein>
    <recommendedName>
        <fullName evidence="10">Inosine/xanthosine triphosphatase</fullName>
        <shortName evidence="10">ITPase/XTPase</shortName>
        <ecNumber evidence="10">3.6.1.73</ecNumber>
    </recommendedName>
    <alternativeName>
        <fullName evidence="10">Non-canonical purine NTP phosphatase</fullName>
    </alternativeName>
    <alternativeName>
        <fullName evidence="10">Non-standard purine NTP phosphatase</fullName>
    </alternativeName>
    <alternativeName>
        <fullName evidence="10">Nucleoside-triphosphate phosphatase</fullName>
        <shortName evidence="10">NTPase</shortName>
    </alternativeName>
</protein>
<evidence type="ECO:0000256" key="6">
    <source>
        <dbReference type="ARBA" id="ARBA00023080"/>
    </source>
</evidence>
<dbReference type="NCBIfam" id="TIGR00258">
    <property type="entry name" value="inosine/xanthosine triphosphatase"/>
    <property type="match status" value="1"/>
</dbReference>
<keyword evidence="13" id="KW-1185">Reference proteome</keyword>
<comment type="function">
    <text evidence="10">Phosphatase that hydrolyzes non-canonical purine nucleotides such as XTP and ITP to their respective diphosphate derivatives. Probably excludes non-canonical purines from DNA/RNA precursor pool, thus preventing their incorporation into DNA/RNA and avoiding chromosomal lesions.</text>
</comment>
<evidence type="ECO:0000256" key="10">
    <source>
        <dbReference type="HAMAP-Rule" id="MF_00648"/>
    </source>
</evidence>
<dbReference type="EMBL" id="JBHSUC010000002">
    <property type="protein sequence ID" value="MFC6360929.1"/>
    <property type="molecule type" value="Genomic_DNA"/>
</dbReference>
<feature type="binding site" evidence="10">
    <location>
        <begin position="8"/>
        <end position="13"/>
    </location>
    <ligand>
        <name>substrate</name>
    </ligand>
</feature>
<dbReference type="Proteomes" id="UP001596215">
    <property type="component" value="Unassembled WGS sequence"/>
</dbReference>
<dbReference type="HAMAP" id="MF_00648">
    <property type="entry name" value="Non_canon_purine_NTPase_YjjX"/>
    <property type="match status" value="1"/>
</dbReference>
<dbReference type="InterPro" id="IPR050299">
    <property type="entry name" value="YjjX_NTPase"/>
</dbReference>
<keyword evidence="5 10" id="KW-0460">Magnesium</keyword>
<dbReference type="InterPro" id="IPR029001">
    <property type="entry name" value="ITPase-like_fam"/>
</dbReference>
<dbReference type="InterPro" id="IPR026533">
    <property type="entry name" value="NTPase/PRRC1"/>
</dbReference>
<keyword evidence="4 10" id="KW-0378">Hydrolase</keyword>
<keyword evidence="7 10" id="KW-0464">Manganese</keyword>
<feature type="domain" description="Non-canonical purine NTP phosphatase/PRRC1" evidence="11">
    <location>
        <begin position="7"/>
        <end position="165"/>
    </location>
</feature>
<dbReference type="NCBIfam" id="NF003459">
    <property type="entry name" value="PRK05074.1"/>
    <property type="match status" value="1"/>
</dbReference>
<keyword evidence="2 10" id="KW-0479">Metal-binding</keyword>
<dbReference type="Pfam" id="PF01931">
    <property type="entry name" value="NTPase_I-T"/>
    <property type="match status" value="1"/>
</dbReference>
<dbReference type="RefSeq" id="WP_212707030.1">
    <property type="nucleotide sequence ID" value="NZ_BAAAFW010000050.1"/>
</dbReference>
<evidence type="ECO:0000259" key="11">
    <source>
        <dbReference type="Pfam" id="PF01931"/>
    </source>
</evidence>
<comment type="catalytic activity">
    <reaction evidence="8 10">
        <text>ITP + H2O = IDP + phosphate + H(+)</text>
        <dbReference type="Rhea" id="RHEA:28330"/>
        <dbReference type="ChEBI" id="CHEBI:15377"/>
        <dbReference type="ChEBI" id="CHEBI:15378"/>
        <dbReference type="ChEBI" id="CHEBI:43474"/>
        <dbReference type="ChEBI" id="CHEBI:58280"/>
        <dbReference type="ChEBI" id="CHEBI:61402"/>
        <dbReference type="EC" id="3.6.1.73"/>
    </reaction>
</comment>
<evidence type="ECO:0000256" key="9">
    <source>
        <dbReference type="ARBA" id="ARBA00048781"/>
    </source>
</evidence>
<dbReference type="SUPFAM" id="SSF52972">
    <property type="entry name" value="ITPase-like"/>
    <property type="match status" value="1"/>
</dbReference>
<dbReference type="Gene3D" id="3.90.950.10">
    <property type="match status" value="1"/>
</dbReference>
<comment type="subunit">
    <text evidence="10">Homodimer.</text>
</comment>
<dbReference type="PANTHER" id="PTHR34699:SF2">
    <property type="entry name" value="NON-CANONICAL PURINE NTP PHOSPHATASE_PRRC1 DOMAIN-CONTAINING PROTEIN"/>
    <property type="match status" value="1"/>
</dbReference>
<dbReference type="PANTHER" id="PTHR34699">
    <property type="match status" value="1"/>
</dbReference>
<organism evidence="12 13">
    <name type="scientific">Tatumella punctata</name>
    <dbReference type="NCBI Taxonomy" id="399969"/>
    <lineage>
        <taxon>Bacteria</taxon>
        <taxon>Pseudomonadati</taxon>
        <taxon>Pseudomonadota</taxon>
        <taxon>Gammaproteobacteria</taxon>
        <taxon>Enterobacterales</taxon>
        <taxon>Erwiniaceae</taxon>
        <taxon>Tatumella</taxon>
    </lineage>
</organism>
<evidence type="ECO:0000256" key="2">
    <source>
        <dbReference type="ARBA" id="ARBA00022723"/>
    </source>
</evidence>
<comment type="caution">
    <text evidence="12">The sequence shown here is derived from an EMBL/GenBank/DDBJ whole genome shotgun (WGS) entry which is preliminary data.</text>
</comment>